<dbReference type="GO" id="GO:0005886">
    <property type="term" value="C:plasma membrane"/>
    <property type="evidence" value="ECO:0007669"/>
    <property type="project" value="UniProtKB-SubCell"/>
</dbReference>
<feature type="domain" description="Histidine kinase" evidence="15">
    <location>
        <begin position="202"/>
        <end position="390"/>
    </location>
</feature>
<dbReference type="CDD" id="cd00082">
    <property type="entry name" value="HisKA"/>
    <property type="match status" value="1"/>
</dbReference>
<dbReference type="InterPro" id="IPR036097">
    <property type="entry name" value="HisK_dim/P_sf"/>
</dbReference>
<keyword evidence="6" id="KW-0808">Transferase</keyword>
<keyword evidence="9 16" id="KW-0418">Kinase</keyword>
<evidence type="ECO:0000256" key="3">
    <source>
        <dbReference type="ARBA" id="ARBA00012438"/>
    </source>
</evidence>
<keyword evidence="12" id="KW-0902">Two-component regulatory system</keyword>
<dbReference type="EMBL" id="CP014782">
    <property type="protein sequence ID" value="AQS36940.1"/>
    <property type="molecule type" value="Genomic_DNA"/>
</dbReference>
<evidence type="ECO:0000313" key="16">
    <source>
        <dbReference type="EMBL" id="AQS36940.1"/>
    </source>
</evidence>
<sequence length="393" mass="45249">MTLLIVSLFWSLIYIAEDQLEVISLHHWLDTEASQYERDYQQFGPQAPLPNSVEFSSYWSETSMPDWLNNYTKVGLYEHLIGTEDKHFIVTEHPSGKGLMYVVFQDDADDYLDEYESGLHYLTMILGGFLTLSMVLYGIYFVRTISRPLSKIQDKISQMSPDNPLFDIETQFRETREIETTLLESKIDISNFFKREKEFSRFASHELRTPIMVIKGSTELLNKVPDLPHVAVKAIKRLERASNEMELLTETFLLLGRKDIEPKHIKESQLELILIRQLDELSLLFSKNSASYQLSIEGALSVYAPESFITVVINNLIKNAFSYSVGDIDIQLAGTQLQVVNRHDGYDIYNEGYGCGLVIIERICERMNWGVELNNDESEFIARIDFSTESDSP</sequence>
<name>A0A1S6HN50_9GAMM</name>
<evidence type="ECO:0000256" key="2">
    <source>
        <dbReference type="ARBA" id="ARBA00004651"/>
    </source>
</evidence>
<feature type="transmembrane region" description="Helical" evidence="14">
    <location>
        <begin position="119"/>
        <end position="142"/>
    </location>
</feature>
<dbReference type="PANTHER" id="PTHR45528">
    <property type="entry name" value="SENSOR HISTIDINE KINASE CPXA"/>
    <property type="match status" value="1"/>
</dbReference>
<dbReference type="InterPro" id="IPR005467">
    <property type="entry name" value="His_kinase_dom"/>
</dbReference>
<evidence type="ECO:0000256" key="5">
    <source>
        <dbReference type="ARBA" id="ARBA00022553"/>
    </source>
</evidence>
<evidence type="ECO:0000256" key="1">
    <source>
        <dbReference type="ARBA" id="ARBA00000085"/>
    </source>
</evidence>
<evidence type="ECO:0000256" key="8">
    <source>
        <dbReference type="ARBA" id="ARBA00022741"/>
    </source>
</evidence>
<evidence type="ECO:0000313" key="17">
    <source>
        <dbReference type="Proteomes" id="UP000189545"/>
    </source>
</evidence>
<dbReference type="AlphaFoldDB" id="A0A1S6HN50"/>
<dbReference type="PANTHER" id="PTHR45528:SF1">
    <property type="entry name" value="SENSOR HISTIDINE KINASE CPXA"/>
    <property type="match status" value="1"/>
</dbReference>
<dbReference type="Gene3D" id="1.10.287.130">
    <property type="match status" value="1"/>
</dbReference>
<dbReference type="SUPFAM" id="SSF55874">
    <property type="entry name" value="ATPase domain of HSP90 chaperone/DNA topoisomerase II/histidine kinase"/>
    <property type="match status" value="1"/>
</dbReference>
<protein>
    <recommendedName>
        <fullName evidence="3">histidine kinase</fullName>
        <ecNumber evidence="3">2.7.13.3</ecNumber>
    </recommendedName>
</protein>
<dbReference type="SMART" id="SM00388">
    <property type="entry name" value="HisKA"/>
    <property type="match status" value="1"/>
</dbReference>
<evidence type="ECO:0000256" key="10">
    <source>
        <dbReference type="ARBA" id="ARBA00022840"/>
    </source>
</evidence>
<keyword evidence="4" id="KW-1003">Cell membrane</keyword>
<dbReference type="STRING" id="225848.Sps_01776"/>
<proteinExistence type="predicted"/>
<evidence type="ECO:0000256" key="12">
    <source>
        <dbReference type="ARBA" id="ARBA00023012"/>
    </source>
</evidence>
<keyword evidence="17" id="KW-1185">Reference proteome</keyword>
<comment type="subcellular location">
    <subcellularLocation>
        <location evidence="2">Cell membrane</location>
        <topology evidence="2">Multi-pass membrane protein</topology>
    </subcellularLocation>
</comment>
<dbReference type="PROSITE" id="PS50109">
    <property type="entry name" value="HIS_KIN"/>
    <property type="match status" value="1"/>
</dbReference>
<dbReference type="InterPro" id="IPR050398">
    <property type="entry name" value="HssS/ArlS-like"/>
</dbReference>
<keyword evidence="11 14" id="KW-1133">Transmembrane helix</keyword>
<dbReference type="Pfam" id="PF00512">
    <property type="entry name" value="HisKA"/>
    <property type="match status" value="1"/>
</dbReference>
<keyword evidence="7 14" id="KW-0812">Transmembrane</keyword>
<dbReference type="EC" id="2.7.13.3" evidence="3"/>
<keyword evidence="8" id="KW-0547">Nucleotide-binding</keyword>
<comment type="catalytic activity">
    <reaction evidence="1">
        <text>ATP + protein L-histidine = ADP + protein N-phospho-L-histidine.</text>
        <dbReference type="EC" id="2.7.13.3"/>
    </reaction>
</comment>
<accession>A0A1S6HN50</accession>
<evidence type="ECO:0000256" key="9">
    <source>
        <dbReference type="ARBA" id="ARBA00022777"/>
    </source>
</evidence>
<dbReference type="Proteomes" id="UP000189545">
    <property type="component" value="Chromosome"/>
</dbReference>
<evidence type="ECO:0000256" key="11">
    <source>
        <dbReference type="ARBA" id="ARBA00022989"/>
    </source>
</evidence>
<dbReference type="InterPro" id="IPR003661">
    <property type="entry name" value="HisK_dim/P_dom"/>
</dbReference>
<dbReference type="InterPro" id="IPR036890">
    <property type="entry name" value="HATPase_C_sf"/>
</dbReference>
<evidence type="ECO:0000256" key="6">
    <source>
        <dbReference type="ARBA" id="ARBA00022679"/>
    </source>
</evidence>
<organism evidence="16 17">
    <name type="scientific">Shewanella psychrophila</name>
    <dbReference type="NCBI Taxonomy" id="225848"/>
    <lineage>
        <taxon>Bacteria</taxon>
        <taxon>Pseudomonadati</taxon>
        <taxon>Pseudomonadota</taxon>
        <taxon>Gammaproteobacteria</taxon>
        <taxon>Alteromonadales</taxon>
        <taxon>Shewanellaceae</taxon>
        <taxon>Shewanella</taxon>
    </lineage>
</organism>
<evidence type="ECO:0000256" key="4">
    <source>
        <dbReference type="ARBA" id="ARBA00022475"/>
    </source>
</evidence>
<reference evidence="16 17" key="1">
    <citation type="submission" date="2016-03" db="EMBL/GenBank/DDBJ databases">
        <title>Complete genome sequence of Shewanella psychrophila WP2, a deep sea bacterium isolated from west Pacific sediment.</title>
        <authorList>
            <person name="Xu G."/>
            <person name="Jian H."/>
        </authorList>
    </citation>
    <scope>NUCLEOTIDE SEQUENCE [LARGE SCALE GENOMIC DNA]</scope>
    <source>
        <strain evidence="16 17">WP2</strain>
    </source>
</reference>
<dbReference type="GO" id="GO:0005524">
    <property type="term" value="F:ATP binding"/>
    <property type="evidence" value="ECO:0007669"/>
    <property type="project" value="UniProtKB-KW"/>
</dbReference>
<dbReference type="SUPFAM" id="SSF47384">
    <property type="entry name" value="Homodimeric domain of signal transducing histidine kinase"/>
    <property type="match status" value="1"/>
</dbReference>
<keyword evidence="13 14" id="KW-0472">Membrane</keyword>
<keyword evidence="5" id="KW-0597">Phosphoprotein</keyword>
<evidence type="ECO:0000259" key="15">
    <source>
        <dbReference type="PROSITE" id="PS50109"/>
    </source>
</evidence>
<evidence type="ECO:0000256" key="7">
    <source>
        <dbReference type="ARBA" id="ARBA00022692"/>
    </source>
</evidence>
<evidence type="ECO:0000256" key="14">
    <source>
        <dbReference type="SAM" id="Phobius"/>
    </source>
</evidence>
<dbReference type="KEGG" id="spsw:Sps_01776"/>
<dbReference type="GO" id="GO:0000155">
    <property type="term" value="F:phosphorelay sensor kinase activity"/>
    <property type="evidence" value="ECO:0007669"/>
    <property type="project" value="InterPro"/>
</dbReference>
<evidence type="ECO:0000256" key="13">
    <source>
        <dbReference type="ARBA" id="ARBA00023136"/>
    </source>
</evidence>
<gene>
    <name evidence="16" type="ORF">Sps_01776</name>
</gene>
<keyword evidence="10" id="KW-0067">ATP-binding</keyword>